<gene>
    <name evidence="1" type="ORF">HPB50_027085</name>
</gene>
<evidence type="ECO:0000313" key="2">
    <source>
        <dbReference type="Proteomes" id="UP000821845"/>
    </source>
</evidence>
<comment type="caution">
    <text evidence="1">The sequence shown here is derived from an EMBL/GenBank/DDBJ whole genome shotgun (WGS) entry which is preliminary data.</text>
</comment>
<organism evidence="1 2">
    <name type="scientific">Hyalomma asiaticum</name>
    <name type="common">Tick</name>
    <dbReference type="NCBI Taxonomy" id="266040"/>
    <lineage>
        <taxon>Eukaryota</taxon>
        <taxon>Metazoa</taxon>
        <taxon>Ecdysozoa</taxon>
        <taxon>Arthropoda</taxon>
        <taxon>Chelicerata</taxon>
        <taxon>Arachnida</taxon>
        <taxon>Acari</taxon>
        <taxon>Parasitiformes</taxon>
        <taxon>Ixodida</taxon>
        <taxon>Ixodoidea</taxon>
        <taxon>Ixodidae</taxon>
        <taxon>Hyalomminae</taxon>
        <taxon>Hyalomma</taxon>
    </lineage>
</organism>
<protein>
    <submittedName>
        <fullName evidence="1">Uncharacterized protein</fullName>
    </submittedName>
</protein>
<sequence>MGLAKMLAVIAFLASSCAAMFYRPDSPCDFTDVSIDNEVFSKLIAKLPEGMEVGPQGSHSFLPGMEVGSPKLHGLNKLRQFGPAIPYCVNGTRMVQVEVFTGGETYLSSPWKTCSDDEGIVMLRAMFTRFTLLFRVVESTPEGVKLELDGAYPTVSQGVRVVVEGAGEPLRVAIEVLTALVPSFMEELWTIEFSKDIRNAFRTLEQ</sequence>
<reference evidence="1" key="1">
    <citation type="submission" date="2020-05" db="EMBL/GenBank/DDBJ databases">
        <title>Large-scale comparative analyses of tick genomes elucidate their genetic diversity and vector capacities.</title>
        <authorList>
            <person name="Jia N."/>
            <person name="Wang J."/>
            <person name="Shi W."/>
            <person name="Du L."/>
            <person name="Sun Y."/>
            <person name="Zhan W."/>
            <person name="Jiang J."/>
            <person name="Wang Q."/>
            <person name="Zhang B."/>
            <person name="Ji P."/>
            <person name="Sakyi L.B."/>
            <person name="Cui X."/>
            <person name="Yuan T."/>
            <person name="Jiang B."/>
            <person name="Yang W."/>
            <person name="Lam T.T.-Y."/>
            <person name="Chang Q."/>
            <person name="Ding S."/>
            <person name="Wang X."/>
            <person name="Zhu J."/>
            <person name="Ruan X."/>
            <person name="Zhao L."/>
            <person name="Wei J."/>
            <person name="Que T."/>
            <person name="Du C."/>
            <person name="Cheng J."/>
            <person name="Dai P."/>
            <person name="Han X."/>
            <person name="Huang E."/>
            <person name="Gao Y."/>
            <person name="Liu J."/>
            <person name="Shao H."/>
            <person name="Ye R."/>
            <person name="Li L."/>
            <person name="Wei W."/>
            <person name="Wang X."/>
            <person name="Wang C."/>
            <person name="Yang T."/>
            <person name="Huo Q."/>
            <person name="Li W."/>
            <person name="Guo W."/>
            <person name="Chen H."/>
            <person name="Zhou L."/>
            <person name="Ni X."/>
            <person name="Tian J."/>
            <person name="Zhou Y."/>
            <person name="Sheng Y."/>
            <person name="Liu T."/>
            <person name="Pan Y."/>
            <person name="Xia L."/>
            <person name="Li J."/>
            <person name="Zhao F."/>
            <person name="Cao W."/>
        </authorList>
    </citation>
    <scope>NUCLEOTIDE SEQUENCE</scope>
    <source>
        <strain evidence="1">Hyas-2018</strain>
    </source>
</reference>
<keyword evidence="2" id="KW-1185">Reference proteome</keyword>
<name>A0ACB7RZN6_HYAAI</name>
<proteinExistence type="predicted"/>
<accession>A0ACB7RZN6</accession>
<dbReference type="Proteomes" id="UP000821845">
    <property type="component" value="Chromosome 7"/>
</dbReference>
<evidence type="ECO:0000313" key="1">
    <source>
        <dbReference type="EMBL" id="KAH6927126.1"/>
    </source>
</evidence>
<dbReference type="EMBL" id="CM023487">
    <property type="protein sequence ID" value="KAH6927126.1"/>
    <property type="molecule type" value="Genomic_DNA"/>
</dbReference>